<protein>
    <recommendedName>
        <fullName evidence="10">Thiamine pyrimidine synthase</fullName>
    </recommendedName>
</protein>
<accession>A0A1T1HAQ2</accession>
<gene>
    <name evidence="14" type="ORF">BTA35_0211190</name>
</gene>
<comment type="pathway">
    <text evidence="2">Cofactor biosynthesis; thiamine diphosphate biosynthesis.</text>
</comment>
<evidence type="ECO:0000256" key="7">
    <source>
        <dbReference type="ARBA" id="ARBA00022898"/>
    </source>
</evidence>
<dbReference type="GO" id="GO:0009228">
    <property type="term" value="P:thiamine biosynthetic process"/>
    <property type="evidence" value="ECO:0007669"/>
    <property type="project" value="UniProtKB-KW"/>
</dbReference>
<sequence length="80" mass="9031">MRSVSRPLIFALFLALVLLSNLMISPPSEAQTVQKVILQLPWTHQFEFAGFYAAQENGFFAQEGLDVEIRPGKQNRTPPE</sequence>
<evidence type="ECO:0000256" key="1">
    <source>
        <dbReference type="ARBA" id="ARBA00003469"/>
    </source>
</evidence>
<evidence type="ECO:0000256" key="8">
    <source>
        <dbReference type="ARBA" id="ARBA00022977"/>
    </source>
</evidence>
<evidence type="ECO:0000259" key="13">
    <source>
        <dbReference type="Pfam" id="PF09084"/>
    </source>
</evidence>
<dbReference type="Gene3D" id="3.40.190.10">
    <property type="entry name" value="Periplasmic binding protein-like II"/>
    <property type="match status" value="1"/>
</dbReference>
<evidence type="ECO:0000256" key="5">
    <source>
        <dbReference type="ARBA" id="ARBA00022679"/>
    </source>
</evidence>
<dbReference type="STRING" id="966.BTA35_0211190"/>
<evidence type="ECO:0000313" key="15">
    <source>
        <dbReference type="Proteomes" id="UP000190064"/>
    </source>
</evidence>
<dbReference type="PANTHER" id="PTHR31528">
    <property type="entry name" value="4-AMINO-5-HYDROXYMETHYL-2-METHYLPYRIMIDINE PHOSPHATE SYNTHASE THI11-RELATED"/>
    <property type="match status" value="1"/>
</dbReference>
<comment type="caution">
    <text evidence="14">The sequence shown here is derived from an EMBL/GenBank/DDBJ whole genome shotgun (WGS) entry which is preliminary data.</text>
</comment>
<comment type="function">
    <text evidence="1">Responsible for the formation of the pyrimidine heterocycle in the thiamine biosynthesis pathway. Catalyzes the formation of hydroxymethylpyrimidine phosphate (HMP-P) from histidine and pyridoxal phosphate (PLP). The protein uses PLP and the active site histidine to form HMP-P, generating an inactive enzyme. The enzyme can only undergo a single turnover, which suggests it is a suicide enzyme.</text>
</comment>
<proteinExistence type="inferred from homology"/>
<feature type="domain" description="SsuA/THI5-like" evidence="13">
    <location>
        <begin position="45"/>
        <end position="78"/>
    </location>
</feature>
<dbReference type="GO" id="GO:0046872">
    <property type="term" value="F:metal ion binding"/>
    <property type="evidence" value="ECO:0007669"/>
    <property type="project" value="UniProtKB-KW"/>
</dbReference>
<dbReference type="InterPro" id="IPR015168">
    <property type="entry name" value="SsuA/THI5"/>
</dbReference>
<name>A0A1T1HAQ2_OCELI</name>
<dbReference type="RefSeq" id="WP_160055156.1">
    <property type="nucleotide sequence ID" value="NZ_FXTS01000005.1"/>
</dbReference>
<keyword evidence="9" id="KW-0408">Iron</keyword>
<evidence type="ECO:0000256" key="2">
    <source>
        <dbReference type="ARBA" id="ARBA00004948"/>
    </source>
</evidence>
<comment type="subunit">
    <text evidence="4">Homodimer.</text>
</comment>
<keyword evidence="15" id="KW-1185">Reference proteome</keyword>
<keyword evidence="6" id="KW-0479">Metal-binding</keyword>
<evidence type="ECO:0000256" key="11">
    <source>
        <dbReference type="ARBA" id="ARBA00048179"/>
    </source>
</evidence>
<keyword evidence="7" id="KW-0663">Pyridoxal phosphate</keyword>
<keyword evidence="5" id="KW-0808">Transferase</keyword>
<dbReference type="GO" id="GO:0016740">
    <property type="term" value="F:transferase activity"/>
    <property type="evidence" value="ECO:0007669"/>
    <property type="project" value="UniProtKB-KW"/>
</dbReference>
<dbReference type="Proteomes" id="UP000190064">
    <property type="component" value="Unassembled WGS sequence"/>
</dbReference>
<reference evidence="14" key="1">
    <citation type="submission" date="2017-02" db="EMBL/GenBank/DDBJ databases">
        <title>Draft Genome Sequence of the Salt Water Bacterium Oceanospirillum linum ATCC 11336.</title>
        <authorList>
            <person name="Trachtenberg A.M."/>
            <person name="Carney J.G."/>
            <person name="Linnane J.D."/>
            <person name="Rheaume B.A."/>
            <person name="Pitts N.L."/>
            <person name="Mykles D.L."/>
            <person name="Maclea K.S."/>
        </authorList>
    </citation>
    <scope>NUCLEOTIDE SEQUENCE [LARGE SCALE GENOMIC DNA]</scope>
    <source>
        <strain evidence="14">ATCC 11336</strain>
    </source>
</reference>
<evidence type="ECO:0000256" key="6">
    <source>
        <dbReference type="ARBA" id="ARBA00022723"/>
    </source>
</evidence>
<comment type="catalytic activity">
    <reaction evidence="11">
        <text>N(6)-(pyridoxal phosphate)-L-lysyl-[4-amino-5-hydroxymethyl-2-methylpyrimidine phosphate synthase] + L-histidyl-[4-amino-5-hydroxymethyl-2-methylpyrimidine phosphate synthase] + 2 Fe(3+) + 4 H2O = L-lysyl-[4-amino-5-hydroxymethyl-2-methylpyrimidine phosphate synthase] + (2S)-2-amino-5-hydroxy-4-oxopentanoyl-[4-amino-5-hydroxymethyl-2-methylpyrimidine phosphate synthase] + 4-amino-2-methyl-5-(phosphooxymethyl)pyrimidine + 3-oxopropanoate + 2 Fe(2+) + 2 H(+)</text>
        <dbReference type="Rhea" id="RHEA:65756"/>
        <dbReference type="Rhea" id="RHEA-COMP:16892"/>
        <dbReference type="Rhea" id="RHEA-COMP:16893"/>
        <dbReference type="Rhea" id="RHEA-COMP:16894"/>
        <dbReference type="Rhea" id="RHEA-COMP:16895"/>
        <dbReference type="ChEBI" id="CHEBI:15377"/>
        <dbReference type="ChEBI" id="CHEBI:15378"/>
        <dbReference type="ChEBI" id="CHEBI:29033"/>
        <dbReference type="ChEBI" id="CHEBI:29034"/>
        <dbReference type="ChEBI" id="CHEBI:29969"/>
        <dbReference type="ChEBI" id="CHEBI:29979"/>
        <dbReference type="ChEBI" id="CHEBI:33190"/>
        <dbReference type="ChEBI" id="CHEBI:58354"/>
        <dbReference type="ChEBI" id="CHEBI:143915"/>
        <dbReference type="ChEBI" id="CHEBI:157692"/>
    </reaction>
    <physiologicalReaction direction="left-to-right" evidence="11">
        <dbReference type="Rhea" id="RHEA:65757"/>
    </physiologicalReaction>
</comment>
<dbReference type="Pfam" id="PF09084">
    <property type="entry name" value="NMT1"/>
    <property type="match status" value="1"/>
</dbReference>
<evidence type="ECO:0000256" key="10">
    <source>
        <dbReference type="ARBA" id="ARBA00033171"/>
    </source>
</evidence>
<evidence type="ECO:0000256" key="4">
    <source>
        <dbReference type="ARBA" id="ARBA00011738"/>
    </source>
</evidence>
<feature type="signal peptide" evidence="12">
    <location>
        <begin position="1"/>
        <end position="30"/>
    </location>
</feature>
<evidence type="ECO:0000256" key="12">
    <source>
        <dbReference type="SAM" id="SignalP"/>
    </source>
</evidence>
<dbReference type="AlphaFoldDB" id="A0A1T1HAQ2"/>
<keyword evidence="8" id="KW-0784">Thiamine biosynthesis</keyword>
<evidence type="ECO:0000256" key="3">
    <source>
        <dbReference type="ARBA" id="ARBA00009406"/>
    </source>
</evidence>
<feature type="chain" id="PRO_5010577885" description="Thiamine pyrimidine synthase" evidence="12">
    <location>
        <begin position="31"/>
        <end position="80"/>
    </location>
</feature>
<dbReference type="PANTHER" id="PTHR31528:SF1">
    <property type="entry name" value="4-AMINO-5-HYDROXYMETHYL-2-METHYLPYRIMIDINE PHOSPHATE SYNTHASE THI11-RELATED"/>
    <property type="match status" value="1"/>
</dbReference>
<keyword evidence="12" id="KW-0732">Signal</keyword>
<evidence type="ECO:0000256" key="9">
    <source>
        <dbReference type="ARBA" id="ARBA00023004"/>
    </source>
</evidence>
<dbReference type="EMBL" id="MTSD02000004">
    <property type="protein sequence ID" value="OOV86856.1"/>
    <property type="molecule type" value="Genomic_DNA"/>
</dbReference>
<dbReference type="InterPro" id="IPR027939">
    <property type="entry name" value="NMT1/THI5"/>
</dbReference>
<organism evidence="14 15">
    <name type="scientific">Oceanospirillum linum</name>
    <dbReference type="NCBI Taxonomy" id="966"/>
    <lineage>
        <taxon>Bacteria</taxon>
        <taxon>Pseudomonadati</taxon>
        <taxon>Pseudomonadota</taxon>
        <taxon>Gammaproteobacteria</taxon>
        <taxon>Oceanospirillales</taxon>
        <taxon>Oceanospirillaceae</taxon>
        <taxon>Oceanospirillum</taxon>
    </lineage>
</organism>
<evidence type="ECO:0000313" key="14">
    <source>
        <dbReference type="EMBL" id="OOV86856.1"/>
    </source>
</evidence>
<comment type="similarity">
    <text evidence="3">Belongs to the NMT1/THI5 family.</text>
</comment>